<organism evidence="2 3">
    <name type="scientific">Actinomycetospora chlora</name>
    <dbReference type="NCBI Taxonomy" id="663608"/>
    <lineage>
        <taxon>Bacteria</taxon>
        <taxon>Bacillati</taxon>
        <taxon>Actinomycetota</taxon>
        <taxon>Actinomycetes</taxon>
        <taxon>Pseudonocardiales</taxon>
        <taxon>Pseudonocardiaceae</taxon>
        <taxon>Actinomycetospora</taxon>
    </lineage>
</organism>
<protein>
    <submittedName>
        <fullName evidence="2">Low temperature requirement protein A</fullName>
    </submittedName>
</protein>
<feature type="transmembrane region" description="Helical" evidence="1">
    <location>
        <begin position="348"/>
        <end position="368"/>
    </location>
</feature>
<feature type="transmembrane region" description="Helical" evidence="1">
    <location>
        <begin position="312"/>
        <end position="336"/>
    </location>
</feature>
<feature type="transmembrane region" description="Helical" evidence="1">
    <location>
        <begin position="122"/>
        <end position="142"/>
    </location>
</feature>
<dbReference type="RefSeq" id="WP_345419902.1">
    <property type="nucleotide sequence ID" value="NZ_BAABHO010000039.1"/>
</dbReference>
<feature type="transmembrane region" description="Helical" evidence="1">
    <location>
        <begin position="278"/>
        <end position="300"/>
    </location>
</feature>
<feature type="transmembrane region" description="Helical" evidence="1">
    <location>
        <begin position="93"/>
        <end position="116"/>
    </location>
</feature>
<evidence type="ECO:0000313" key="2">
    <source>
        <dbReference type="EMBL" id="GAA4801142.1"/>
    </source>
</evidence>
<dbReference type="PANTHER" id="PTHR36840">
    <property type="entry name" value="BLL5714 PROTEIN"/>
    <property type="match status" value="1"/>
</dbReference>
<evidence type="ECO:0000256" key="1">
    <source>
        <dbReference type="SAM" id="Phobius"/>
    </source>
</evidence>
<dbReference type="Proteomes" id="UP001500928">
    <property type="component" value="Unassembled WGS sequence"/>
</dbReference>
<dbReference type="Pfam" id="PF06772">
    <property type="entry name" value="LtrA"/>
    <property type="match status" value="1"/>
</dbReference>
<name>A0ABP9BWF7_9PSEU</name>
<comment type="caution">
    <text evidence="2">The sequence shown here is derived from an EMBL/GenBank/DDBJ whole genome shotgun (WGS) entry which is preliminary data.</text>
</comment>
<accession>A0ABP9BWF7</accession>
<dbReference type="InterPro" id="IPR010640">
    <property type="entry name" value="Low_temperature_requirement_A"/>
</dbReference>
<feature type="transmembrane region" description="Helical" evidence="1">
    <location>
        <begin position="217"/>
        <end position="238"/>
    </location>
</feature>
<keyword evidence="1" id="KW-0472">Membrane</keyword>
<dbReference type="PANTHER" id="PTHR36840:SF1">
    <property type="entry name" value="BLL5714 PROTEIN"/>
    <property type="match status" value="1"/>
</dbReference>
<feature type="transmembrane region" description="Helical" evidence="1">
    <location>
        <begin position="179"/>
        <end position="197"/>
    </location>
</feature>
<gene>
    <name evidence="2" type="ORF">GCM10023200_42460</name>
</gene>
<keyword evidence="1" id="KW-1133">Transmembrane helix</keyword>
<sequence>MSETTSPVTRRPWHRLMGARDPHERSRTATPLELLFDLAFVVAIARAAAEMHHAIAEEHAVAGILGYLLVFFAIWWAWMNFTWFASAYDCDDVLYRVLTLVQMAGVLLLAVGVPAVFRDFDISLVVAGYVVMRVPMIVQWLRAGREDPARARTCRTYALGIGVLQVLWIGLVFVPTPWAYVGLVVLIAGELAVPTYAELRGTPTTWHPEHIAERYGLLTLIVLGEVILGVTNAISGAFTTGFSLPLLALAVGGLLLVFGIWWTYFLGGDEEGLTTLRIALAWGYGHYFVFGAIGALGAGLEVAVDAEEHVAHVGSVGAALSVAIPVAIVLVVLASLRALVWSRETRNPVLIGVLVVLLLACGVLAGVVGVGVAVLLMGVVLAAGLATFIALASRRAARAGVDAAS</sequence>
<feature type="transmembrane region" description="Helical" evidence="1">
    <location>
        <begin position="374"/>
        <end position="392"/>
    </location>
</feature>
<keyword evidence="1" id="KW-0812">Transmembrane</keyword>
<dbReference type="EMBL" id="BAABHO010000039">
    <property type="protein sequence ID" value="GAA4801142.1"/>
    <property type="molecule type" value="Genomic_DNA"/>
</dbReference>
<reference evidence="3" key="1">
    <citation type="journal article" date="2019" name="Int. J. Syst. Evol. Microbiol.">
        <title>The Global Catalogue of Microorganisms (GCM) 10K type strain sequencing project: providing services to taxonomists for standard genome sequencing and annotation.</title>
        <authorList>
            <consortium name="The Broad Institute Genomics Platform"/>
            <consortium name="The Broad Institute Genome Sequencing Center for Infectious Disease"/>
            <person name="Wu L."/>
            <person name="Ma J."/>
        </authorList>
    </citation>
    <scope>NUCLEOTIDE SEQUENCE [LARGE SCALE GENOMIC DNA]</scope>
    <source>
        <strain evidence="3">JCM 17979</strain>
    </source>
</reference>
<evidence type="ECO:0000313" key="3">
    <source>
        <dbReference type="Proteomes" id="UP001500928"/>
    </source>
</evidence>
<feature type="transmembrane region" description="Helical" evidence="1">
    <location>
        <begin position="61"/>
        <end position="81"/>
    </location>
</feature>
<proteinExistence type="predicted"/>
<keyword evidence="3" id="KW-1185">Reference proteome</keyword>
<feature type="transmembrane region" description="Helical" evidence="1">
    <location>
        <begin position="244"/>
        <end position="266"/>
    </location>
</feature>
<feature type="transmembrane region" description="Helical" evidence="1">
    <location>
        <begin position="154"/>
        <end position="173"/>
    </location>
</feature>